<accession>I1ZM06</accession>
<organism evidence="2 3">
    <name type="scientific">Streptococcus parasanguinis FW213</name>
    <dbReference type="NCBI Taxonomy" id="1114965"/>
    <lineage>
        <taxon>Bacteria</taxon>
        <taxon>Bacillati</taxon>
        <taxon>Bacillota</taxon>
        <taxon>Bacilli</taxon>
        <taxon>Lactobacillales</taxon>
        <taxon>Streptococcaceae</taxon>
        <taxon>Streptococcus</taxon>
    </lineage>
</organism>
<dbReference type="PATRIC" id="fig|1114965.3.peg.1047"/>
<dbReference type="Proteomes" id="UP000002865">
    <property type="component" value="Chromosome"/>
</dbReference>
<dbReference type="AlphaFoldDB" id="I1ZM06"/>
<feature type="transmembrane region" description="Helical" evidence="1">
    <location>
        <begin position="203"/>
        <end position="228"/>
    </location>
</feature>
<keyword evidence="1" id="KW-0812">Transmembrane</keyword>
<reference evidence="2 3" key="1">
    <citation type="journal article" date="2012" name="PLoS ONE">
        <title>Complete Genome and Transcriptomes of Streptococcus parasanguinis FW213: Phylogenic Relations and Potential Virulence Mechanisms.</title>
        <authorList>
            <person name="Geng J."/>
            <person name="Chiu C.H."/>
            <person name="Tang P."/>
            <person name="Chen Y."/>
            <person name="Shieh H.R."/>
            <person name="Hu S."/>
            <person name="Chen Y.Y."/>
        </authorList>
    </citation>
    <scope>NUCLEOTIDE SEQUENCE [LARGE SCALE GENOMIC DNA]</scope>
    <source>
        <strain evidence="2 3">FW213</strain>
    </source>
</reference>
<sequence>MKIRRTSNMDEIVYALIYKKYSLNAVKIQILSQLLLVIFICILSLITFEINGNNIVLSNNQILLIASYLFMIGGLINGSIEVENPESKIVFLLTGNKNSSTQKIMIVELIDCVLQAILSFLVIIIFFIFKGSIKEVSVIQFFSYLFSSVLCFFIAYYLTLFFKSSMTAIATLLLFPILVIPYIERVFPGALPYIYYETISESFKISAMSASHIILLLWNLMLLLLIYLKVKKRLKND</sequence>
<feature type="transmembrane region" description="Helical" evidence="1">
    <location>
        <begin position="62"/>
        <end position="83"/>
    </location>
</feature>
<dbReference type="EMBL" id="CP003122">
    <property type="protein sequence ID" value="AFJ26080.1"/>
    <property type="molecule type" value="Genomic_DNA"/>
</dbReference>
<feature type="transmembrane region" description="Helical" evidence="1">
    <location>
        <begin position="141"/>
        <end position="159"/>
    </location>
</feature>
<gene>
    <name evidence="2" type="ORF">Spaf_1093</name>
</gene>
<dbReference type="KEGG" id="scf:Spaf_1093"/>
<evidence type="ECO:0000313" key="2">
    <source>
        <dbReference type="EMBL" id="AFJ26080.1"/>
    </source>
</evidence>
<protein>
    <submittedName>
        <fullName evidence="2">Uncharacterized protein</fullName>
    </submittedName>
</protein>
<dbReference type="HOGENOM" id="CLU_1209231_0_0_9"/>
<evidence type="ECO:0000256" key="1">
    <source>
        <dbReference type="SAM" id="Phobius"/>
    </source>
</evidence>
<keyword evidence="1" id="KW-0472">Membrane</keyword>
<proteinExistence type="predicted"/>
<evidence type="ECO:0000313" key="3">
    <source>
        <dbReference type="Proteomes" id="UP000002865"/>
    </source>
</evidence>
<dbReference type="PaxDb" id="1114965-Spaf_1093"/>
<feature type="transmembrane region" description="Helical" evidence="1">
    <location>
        <begin position="104"/>
        <end position="129"/>
    </location>
</feature>
<dbReference type="STRING" id="1114965.Spaf_1093"/>
<feature type="transmembrane region" description="Helical" evidence="1">
    <location>
        <begin position="30"/>
        <end position="50"/>
    </location>
</feature>
<keyword evidence="1" id="KW-1133">Transmembrane helix</keyword>
<name>I1ZM06_STRPA</name>